<dbReference type="Pfam" id="PF07963">
    <property type="entry name" value="N_methyl"/>
    <property type="match status" value="1"/>
</dbReference>
<keyword evidence="1" id="KW-0812">Transmembrane</keyword>
<accession>A0A2V1JX70</accession>
<feature type="transmembrane region" description="Helical" evidence="1">
    <location>
        <begin position="12"/>
        <end position="34"/>
    </location>
</feature>
<dbReference type="Proteomes" id="UP000245288">
    <property type="component" value="Unassembled WGS sequence"/>
</dbReference>
<reference evidence="2 3" key="1">
    <citation type="submission" date="2014-09" db="EMBL/GenBank/DDBJ databases">
        <title>Butyrate-producing bacteria isolated from human gut.</title>
        <authorList>
            <person name="Zhang Q."/>
            <person name="Zhao L."/>
        </authorList>
    </citation>
    <scope>NUCLEOTIDE SEQUENCE [LARGE SCALE GENOMIC DNA]</scope>
    <source>
        <strain evidence="2 3">21</strain>
    </source>
</reference>
<dbReference type="AlphaFoldDB" id="A0A2V1JX70"/>
<sequence>MIKKLREKSGETLVEVLASMFIFLILFGILQGAVSYSHASMQKNKQIREENTQIIQGLASAQKVDGESKTLSFIATTSEMDKKGSVVFRVPFTLATKTVTYQDTNGQSKNIVFSLYDVSADASVTPFEGGDTP</sequence>
<dbReference type="EMBL" id="JRFU01000003">
    <property type="protein sequence ID" value="PWE88085.1"/>
    <property type="molecule type" value="Genomic_DNA"/>
</dbReference>
<proteinExistence type="predicted"/>
<keyword evidence="1" id="KW-0472">Membrane</keyword>
<evidence type="ECO:0000313" key="3">
    <source>
        <dbReference type="Proteomes" id="UP000245288"/>
    </source>
</evidence>
<comment type="caution">
    <text evidence="2">The sequence shown here is derived from an EMBL/GenBank/DDBJ whole genome shotgun (WGS) entry which is preliminary data.</text>
</comment>
<organism evidence="2 3">
    <name type="scientific">Eubacterium ramulus</name>
    <dbReference type="NCBI Taxonomy" id="39490"/>
    <lineage>
        <taxon>Bacteria</taxon>
        <taxon>Bacillati</taxon>
        <taxon>Bacillota</taxon>
        <taxon>Clostridia</taxon>
        <taxon>Eubacteriales</taxon>
        <taxon>Eubacteriaceae</taxon>
        <taxon>Eubacterium</taxon>
    </lineage>
</organism>
<keyword evidence="1" id="KW-1133">Transmembrane helix</keyword>
<evidence type="ECO:0008006" key="4">
    <source>
        <dbReference type="Google" id="ProtNLM"/>
    </source>
</evidence>
<gene>
    <name evidence="2" type="ORF">LG34_00275</name>
</gene>
<evidence type="ECO:0000313" key="2">
    <source>
        <dbReference type="EMBL" id="PWE88085.1"/>
    </source>
</evidence>
<name>A0A2V1JX70_EUBRA</name>
<evidence type="ECO:0000256" key="1">
    <source>
        <dbReference type="SAM" id="Phobius"/>
    </source>
</evidence>
<dbReference type="InterPro" id="IPR012902">
    <property type="entry name" value="N_methyl_site"/>
</dbReference>
<keyword evidence="3" id="KW-1185">Reference proteome</keyword>
<protein>
    <recommendedName>
        <fullName evidence="4">Tfp pilus assembly protein PilV</fullName>
    </recommendedName>
</protein>